<protein>
    <submittedName>
        <fullName evidence="1">Uncharacterized protein</fullName>
    </submittedName>
</protein>
<dbReference type="Proteomes" id="UP001631969">
    <property type="component" value="Unassembled WGS sequence"/>
</dbReference>
<organism evidence="1 2">
    <name type="scientific">Paenibacillus mesotrionivorans</name>
    <dbReference type="NCBI Taxonomy" id="3160968"/>
    <lineage>
        <taxon>Bacteria</taxon>
        <taxon>Bacillati</taxon>
        <taxon>Bacillota</taxon>
        <taxon>Bacilli</taxon>
        <taxon>Bacillales</taxon>
        <taxon>Paenibacillaceae</taxon>
        <taxon>Paenibacillus</taxon>
    </lineage>
</organism>
<gene>
    <name evidence="1" type="ORF">ACI1P1_27150</name>
</gene>
<reference evidence="1" key="1">
    <citation type="submission" date="2024-12" db="EMBL/GenBank/DDBJ databases">
        <authorList>
            <person name="Wu N."/>
        </authorList>
    </citation>
    <scope>NUCLEOTIDE SEQUENCE</scope>
    <source>
        <strain evidence="1">P15</strain>
    </source>
</reference>
<name>A0ACC7P5J3_9BACL</name>
<evidence type="ECO:0000313" key="1">
    <source>
        <dbReference type="EMBL" id="MFM9331980.1"/>
    </source>
</evidence>
<accession>A0ACC7P5J3</accession>
<proteinExistence type="predicted"/>
<dbReference type="EMBL" id="JBJURJ010000024">
    <property type="protein sequence ID" value="MFM9331980.1"/>
    <property type="molecule type" value="Genomic_DNA"/>
</dbReference>
<evidence type="ECO:0000313" key="2">
    <source>
        <dbReference type="Proteomes" id="UP001631969"/>
    </source>
</evidence>
<comment type="caution">
    <text evidence="1">The sequence shown here is derived from an EMBL/GenBank/DDBJ whole genome shotgun (WGS) entry which is preliminary data.</text>
</comment>
<keyword evidence="2" id="KW-1185">Reference proteome</keyword>
<sequence length="50" mass="5747">MRSHLKQTDLSDKHDFLQGQLTALELVLQELNVEFVLSQTKESKESEESS</sequence>